<reference evidence="1 2" key="1">
    <citation type="submission" date="2017-03" db="EMBL/GenBank/DDBJ databases">
        <authorList>
            <person name="Fouts D."/>
            <person name="Stalin M.J."/>
            <person name="Chen L."/>
            <person name="Wright M."/>
            <person name="Sutton G."/>
            <person name="Nguyen K."/>
            <person name="Vanduin D."/>
            <person name="Rojas L."/>
            <person name="Hujer A."/>
            <person name="Hujer K."/>
            <person name="Bonomo R."/>
            <person name="Kreiswirth B."/>
            <person name="Adams M."/>
        </authorList>
    </citation>
    <scope>NUCLEOTIDE SEQUENCE [LARGE SCALE GENOMIC DNA]</scope>
    <source>
        <strain evidence="1 2">39383</strain>
    </source>
</reference>
<dbReference type="Proteomes" id="UP000196447">
    <property type="component" value="Unassembled WGS sequence"/>
</dbReference>
<sequence length="943" mass="101443">MPVVPTVAGRQVESRGVSTQGFQVFDQPNVGDALLSAGSQALDVFGQAKQRADVAMAQDASLQLTQTASDLMTNPQNGLLNLQGKNALGKGQEYTQLFDAKAQELAMQLPESARQGFLQQAQQQRIQFTSQAGRHEIGQLNAYEEGQFQATLTTGAKTASAMYGDNANYVLANQQAFQQIESFGAAHGWSPEQIQAKKVEFKEKVADGALSQWSANNAIGFIQSNGELSDTAAGSRRATVNPYGGEPSSTKGMITQGNINLFNRPSVKNEDGTISTVRTISIGTDAGEVLIPTVSDDGKLLSDDEAIALYEKTGKHLGIFDNPDDATAYAEKLHEQQDQYYVKGDSGDTRGIRNNNPGNLEASSSNPWVGQTGSDGRFAKFETPEHGIRALGRNLISYQRQGIDTVGEIINRWAPPSDNNDTAAYIKAVCAQLGVTANQPLDASNPDTLQALCAAIIKHENGTQPYSPDQLSTGVSAALGLSQLPTSNKRYTGNAAFDAATPEAQATFLRQADQIRRQQQAEYRTAIDSQIRDATAAYMRGVEFPNPPGEADFMAAYGVREGNQRYTEFRNTQIAGQYIGSFRNMPTSSITAYVNQLKPTPEQTGEGYASRAELFDQVSAAATKVISQRQNNPFNAAVDIGAYKPISSNNPNDITAEVANRFSSQDRLRELGINAPILSSEEANALAQQVRGTQNVDQTIKLLQNMGETLPAPAMRQVASAIAPSSAATAYSALLLGTPDNQYDNTKPSIAYSQFIGYKPTMNKYDVSKVILAGDQLLNPTKVMKDAGITPVQLPSEDKLKRAFDDQVGNAFANNPQARQLSYSLFKSAYAGIAYQSGDSAMTRTDAANSDVVEKAAQYATGGVYKGFNGGDVVMPFGMDESTFKDRYTVAAQQALKDAGLNENAASNFTPVNIGNNQYRLVSGSGRWATDPKTNQAIVVRVE</sequence>
<dbReference type="RefSeq" id="WP_087749731.1">
    <property type="nucleotide sequence ID" value="NZ_JADCNS010000005.1"/>
</dbReference>
<evidence type="ECO:0000313" key="2">
    <source>
        <dbReference type="Proteomes" id="UP000196447"/>
    </source>
</evidence>
<gene>
    <name evidence="1" type="ORF">B5L96_12670</name>
</gene>
<evidence type="ECO:0000313" key="1">
    <source>
        <dbReference type="EMBL" id="OVF72047.1"/>
    </source>
</evidence>
<dbReference type="EMBL" id="NDBK01000055">
    <property type="protein sequence ID" value="OVF72047.1"/>
    <property type="molecule type" value="Genomic_DNA"/>
</dbReference>
<comment type="caution">
    <text evidence="1">The sequence shown here is derived from an EMBL/GenBank/DDBJ whole genome shotgun (WGS) entry which is preliminary data.</text>
</comment>
<dbReference type="AlphaFoldDB" id="A0A422ZQ86"/>
<evidence type="ECO:0008006" key="3">
    <source>
        <dbReference type="Google" id="ProtNLM"/>
    </source>
</evidence>
<organism evidence="1 2">
    <name type="scientific">Klebsiella pneumoniae</name>
    <dbReference type="NCBI Taxonomy" id="573"/>
    <lineage>
        <taxon>Bacteria</taxon>
        <taxon>Pseudomonadati</taxon>
        <taxon>Pseudomonadota</taxon>
        <taxon>Gammaproteobacteria</taxon>
        <taxon>Enterobacterales</taxon>
        <taxon>Enterobacteriaceae</taxon>
        <taxon>Klebsiella/Raoultella group</taxon>
        <taxon>Klebsiella</taxon>
        <taxon>Klebsiella pneumoniae complex</taxon>
    </lineage>
</organism>
<name>A0A422ZQ86_KLEPN</name>
<proteinExistence type="predicted"/>
<protein>
    <recommendedName>
        <fullName evidence="3">Bacteriophage protein</fullName>
    </recommendedName>
</protein>
<accession>A0A422ZQ86</accession>